<dbReference type="PROSITE" id="PS50949">
    <property type="entry name" value="HTH_GNTR"/>
    <property type="match status" value="1"/>
</dbReference>
<dbReference type="AlphaFoldDB" id="A0A1I0X3T1"/>
<keyword evidence="3" id="KW-0804">Transcription</keyword>
<dbReference type="InterPro" id="IPR036388">
    <property type="entry name" value="WH-like_DNA-bd_sf"/>
</dbReference>
<dbReference type="Pfam" id="PF07729">
    <property type="entry name" value="FCD"/>
    <property type="match status" value="1"/>
</dbReference>
<dbReference type="PANTHER" id="PTHR43537:SF5">
    <property type="entry name" value="UXU OPERON TRANSCRIPTIONAL REGULATOR"/>
    <property type="match status" value="1"/>
</dbReference>
<dbReference type="OrthoDB" id="9788098at2"/>
<dbReference type="InterPro" id="IPR008920">
    <property type="entry name" value="TF_FadR/GntR_C"/>
</dbReference>
<evidence type="ECO:0000256" key="2">
    <source>
        <dbReference type="ARBA" id="ARBA00023125"/>
    </source>
</evidence>
<dbReference type="SUPFAM" id="SSF48008">
    <property type="entry name" value="GntR ligand-binding domain-like"/>
    <property type="match status" value="1"/>
</dbReference>
<evidence type="ECO:0000256" key="3">
    <source>
        <dbReference type="ARBA" id="ARBA00023163"/>
    </source>
</evidence>
<keyword evidence="1" id="KW-0805">Transcription regulation</keyword>
<dbReference type="GO" id="GO:0003677">
    <property type="term" value="F:DNA binding"/>
    <property type="evidence" value="ECO:0007669"/>
    <property type="project" value="UniProtKB-KW"/>
</dbReference>
<dbReference type="SMART" id="SM00345">
    <property type="entry name" value="HTH_GNTR"/>
    <property type="match status" value="1"/>
</dbReference>
<reference evidence="5 6" key="1">
    <citation type="submission" date="2016-10" db="EMBL/GenBank/DDBJ databases">
        <authorList>
            <person name="de Groot N.N."/>
        </authorList>
    </citation>
    <scope>NUCLEOTIDE SEQUENCE [LARGE SCALE GENOMIC DNA]</scope>
    <source>
        <strain evidence="5 6">DSM 29316</strain>
    </source>
</reference>
<evidence type="ECO:0000313" key="6">
    <source>
        <dbReference type="Proteomes" id="UP000198796"/>
    </source>
</evidence>
<evidence type="ECO:0000259" key="4">
    <source>
        <dbReference type="PROSITE" id="PS50949"/>
    </source>
</evidence>
<name>A0A1I0X3T1_9RHOB</name>
<dbReference type="Proteomes" id="UP000198796">
    <property type="component" value="Unassembled WGS sequence"/>
</dbReference>
<dbReference type="InterPro" id="IPR000524">
    <property type="entry name" value="Tscrpt_reg_HTH_GntR"/>
</dbReference>
<keyword evidence="2 5" id="KW-0238">DNA-binding</keyword>
<dbReference type="STRING" id="871651.SAMN05421688_1850"/>
<protein>
    <submittedName>
        <fullName evidence="5">DNA-binding transcriptional regulator, GntR family</fullName>
    </submittedName>
</protein>
<sequence length="231" mass="25884">MSKVATLPEDRRNIVDDIAEYLYREITSMRLLPGTRISETDIAAQFGVSRQPVRDAFRRLESMELILVRPKRATEVRKFSIQAIEKSRFVRASIEAAALRKAAEHCDVAGGFQLDSCIALQQKALAERDFGAFGALDYDFHRAICEIGRVPYAFEVIKAEKEKVDRLCILGLAKEQRMPELIRDHEEIARAIKAGDAEAAVAAGMRHLSRLDDTIAAIRVNSAAYFADDET</sequence>
<dbReference type="Gene3D" id="1.20.120.530">
    <property type="entry name" value="GntR ligand-binding domain-like"/>
    <property type="match status" value="1"/>
</dbReference>
<feature type="domain" description="HTH gntR-type" evidence="4">
    <location>
        <begin position="12"/>
        <end position="79"/>
    </location>
</feature>
<dbReference type="GO" id="GO:0003700">
    <property type="term" value="F:DNA-binding transcription factor activity"/>
    <property type="evidence" value="ECO:0007669"/>
    <property type="project" value="InterPro"/>
</dbReference>
<dbReference type="SMART" id="SM00895">
    <property type="entry name" value="FCD"/>
    <property type="match status" value="1"/>
</dbReference>
<proteinExistence type="predicted"/>
<organism evidence="5 6">
    <name type="scientific">Poseidonocella pacifica</name>
    <dbReference type="NCBI Taxonomy" id="871651"/>
    <lineage>
        <taxon>Bacteria</taxon>
        <taxon>Pseudomonadati</taxon>
        <taxon>Pseudomonadota</taxon>
        <taxon>Alphaproteobacteria</taxon>
        <taxon>Rhodobacterales</taxon>
        <taxon>Roseobacteraceae</taxon>
        <taxon>Poseidonocella</taxon>
    </lineage>
</organism>
<accession>A0A1I0X3T1</accession>
<dbReference type="SUPFAM" id="SSF46785">
    <property type="entry name" value="Winged helix' DNA-binding domain"/>
    <property type="match status" value="1"/>
</dbReference>
<keyword evidence="6" id="KW-1185">Reference proteome</keyword>
<evidence type="ECO:0000313" key="5">
    <source>
        <dbReference type="EMBL" id="SFA95689.1"/>
    </source>
</evidence>
<dbReference type="Gene3D" id="1.10.10.10">
    <property type="entry name" value="Winged helix-like DNA-binding domain superfamily/Winged helix DNA-binding domain"/>
    <property type="match status" value="1"/>
</dbReference>
<dbReference type="CDD" id="cd07377">
    <property type="entry name" value="WHTH_GntR"/>
    <property type="match status" value="1"/>
</dbReference>
<dbReference type="InterPro" id="IPR011711">
    <property type="entry name" value="GntR_C"/>
</dbReference>
<dbReference type="Pfam" id="PF00392">
    <property type="entry name" value="GntR"/>
    <property type="match status" value="1"/>
</dbReference>
<dbReference type="RefSeq" id="WP_092063560.1">
    <property type="nucleotide sequence ID" value="NZ_FOJU01000003.1"/>
</dbReference>
<gene>
    <name evidence="5" type="ORF">SAMN05421688_1850</name>
</gene>
<evidence type="ECO:0000256" key="1">
    <source>
        <dbReference type="ARBA" id="ARBA00023015"/>
    </source>
</evidence>
<dbReference type="EMBL" id="FOJU01000003">
    <property type="protein sequence ID" value="SFA95689.1"/>
    <property type="molecule type" value="Genomic_DNA"/>
</dbReference>
<dbReference type="InterPro" id="IPR036390">
    <property type="entry name" value="WH_DNA-bd_sf"/>
</dbReference>
<dbReference type="PANTHER" id="PTHR43537">
    <property type="entry name" value="TRANSCRIPTIONAL REGULATOR, GNTR FAMILY"/>
    <property type="match status" value="1"/>
</dbReference>